<organism evidence="1 2">
    <name type="scientific">Bradyrhizobium sediminis</name>
    <dbReference type="NCBI Taxonomy" id="2840469"/>
    <lineage>
        <taxon>Bacteria</taxon>
        <taxon>Pseudomonadati</taxon>
        <taxon>Pseudomonadota</taxon>
        <taxon>Alphaproteobacteria</taxon>
        <taxon>Hyphomicrobiales</taxon>
        <taxon>Nitrobacteraceae</taxon>
        <taxon>Bradyrhizobium</taxon>
    </lineage>
</organism>
<reference evidence="1" key="1">
    <citation type="submission" date="2021-06" db="EMBL/GenBank/DDBJ databases">
        <title>Bradyrhizobium sp. S2-11-2 Genome sequencing.</title>
        <authorList>
            <person name="Jin L."/>
        </authorList>
    </citation>
    <scope>NUCLEOTIDE SEQUENCE</scope>
    <source>
        <strain evidence="1">S2-11-2</strain>
    </source>
</reference>
<dbReference type="EMBL" id="CP076135">
    <property type="protein sequence ID" value="QWG16970.1"/>
    <property type="molecule type" value="Genomic_DNA"/>
</dbReference>
<name>A0A975NLD8_9BRAD</name>
<gene>
    <name evidence="1" type="ORF">KMZ68_18550</name>
</gene>
<evidence type="ECO:0000313" key="2">
    <source>
        <dbReference type="Proteomes" id="UP000680805"/>
    </source>
</evidence>
<accession>A0A975NLD8</accession>
<dbReference type="KEGG" id="bsei:KMZ68_18550"/>
<dbReference type="RefSeq" id="WP_215612631.1">
    <property type="nucleotide sequence ID" value="NZ_CP076135.1"/>
</dbReference>
<proteinExistence type="predicted"/>
<evidence type="ECO:0000313" key="1">
    <source>
        <dbReference type="EMBL" id="QWG16970.1"/>
    </source>
</evidence>
<protein>
    <submittedName>
        <fullName evidence="1">Uncharacterized protein</fullName>
    </submittedName>
</protein>
<dbReference type="Proteomes" id="UP000680805">
    <property type="component" value="Chromosome"/>
</dbReference>
<sequence>MKMRRIWWIIFPVVALCAAIAGGALYVGNFVSGFGACKTVVRSSIPSPDESKSIVIFGKECGATVGFNTQASITPAGGSFSSEKYPAFFAMSGLQAVMARWLGDDAIEIALIPGGGQVLKSEQRVGDIKVIYR</sequence>
<dbReference type="AlphaFoldDB" id="A0A975NLD8"/>